<accession>A0A5E4PM81</accession>
<dbReference type="AlphaFoldDB" id="A0A5E4PM81"/>
<dbReference type="Gene3D" id="2.140.10.30">
    <property type="entry name" value="Dipeptidylpeptidase IV, N-terminal domain"/>
    <property type="match status" value="1"/>
</dbReference>
<evidence type="ECO:0000313" key="2">
    <source>
        <dbReference type="EMBL" id="VVC86429.1"/>
    </source>
</evidence>
<organism evidence="2 3">
    <name type="scientific">Leptidea sinapis</name>
    <dbReference type="NCBI Taxonomy" id="189913"/>
    <lineage>
        <taxon>Eukaryota</taxon>
        <taxon>Metazoa</taxon>
        <taxon>Ecdysozoa</taxon>
        <taxon>Arthropoda</taxon>
        <taxon>Hexapoda</taxon>
        <taxon>Insecta</taxon>
        <taxon>Pterygota</taxon>
        <taxon>Neoptera</taxon>
        <taxon>Endopterygota</taxon>
        <taxon>Lepidoptera</taxon>
        <taxon>Glossata</taxon>
        <taxon>Ditrysia</taxon>
        <taxon>Papilionoidea</taxon>
        <taxon>Pieridae</taxon>
        <taxon>Dismorphiinae</taxon>
        <taxon>Leptidea</taxon>
    </lineage>
</organism>
<dbReference type="InterPro" id="IPR002469">
    <property type="entry name" value="Peptidase_S9B_N"/>
</dbReference>
<name>A0A5E4PM81_9NEOP</name>
<evidence type="ECO:0000313" key="3">
    <source>
        <dbReference type="Proteomes" id="UP000324832"/>
    </source>
</evidence>
<dbReference type="Proteomes" id="UP000324832">
    <property type="component" value="Unassembled WGS sequence"/>
</dbReference>
<reference evidence="2 3" key="1">
    <citation type="submission" date="2017-07" db="EMBL/GenBank/DDBJ databases">
        <authorList>
            <person name="Talla V."/>
            <person name="Backstrom N."/>
        </authorList>
    </citation>
    <scope>NUCLEOTIDE SEQUENCE [LARGE SCALE GENOMIC DNA]</scope>
</reference>
<evidence type="ECO:0000259" key="1">
    <source>
        <dbReference type="Pfam" id="PF00930"/>
    </source>
</evidence>
<protein>
    <recommendedName>
        <fullName evidence="1">Dipeptidylpeptidase IV N-terminal domain-containing protein</fullName>
    </recommendedName>
</protein>
<sequence length="172" mass="19431">MSLYCHCENSECISLFQRVLEPSTFSLSADRRFLLLAQTPRQLHRLDSHIVGDPGNTQCLVCISSESYPLTPLPDEVGGVITEGPLLLLAMWTPKGHGLITVKDYDIFYRPAPRSSTGYRVTDTGIPGTVHNGVPDWLYEDLRIKNKKLFEFERPRFPPSSTLISRIVEIKK</sequence>
<gene>
    <name evidence="2" type="ORF">LSINAPIS_LOCUS254</name>
</gene>
<feature type="domain" description="Dipeptidylpeptidase IV N-terminal" evidence="1">
    <location>
        <begin position="86"/>
        <end position="141"/>
    </location>
</feature>
<keyword evidence="3" id="KW-1185">Reference proteome</keyword>
<proteinExistence type="predicted"/>
<dbReference type="SUPFAM" id="SSF82171">
    <property type="entry name" value="DPP6 N-terminal domain-like"/>
    <property type="match status" value="1"/>
</dbReference>
<dbReference type="Pfam" id="PF00930">
    <property type="entry name" value="DPPIV_N"/>
    <property type="match status" value="1"/>
</dbReference>
<dbReference type="GO" id="GO:0006508">
    <property type="term" value="P:proteolysis"/>
    <property type="evidence" value="ECO:0007669"/>
    <property type="project" value="InterPro"/>
</dbReference>
<dbReference type="EMBL" id="FZQP02000003">
    <property type="protein sequence ID" value="VVC86429.1"/>
    <property type="molecule type" value="Genomic_DNA"/>
</dbReference>